<name>A0A4V2SPJ1_RHOSA</name>
<dbReference type="InterPro" id="IPR009000">
    <property type="entry name" value="Transl_B-barrel_sf"/>
</dbReference>
<feature type="binding site" evidence="8">
    <location>
        <begin position="439"/>
        <end position="443"/>
    </location>
    <ligand>
        <name>GTP</name>
        <dbReference type="ChEBI" id="CHEBI:37565"/>
    </ligand>
</feature>
<dbReference type="InterPro" id="IPR000178">
    <property type="entry name" value="TF_IF2_bacterial-like"/>
</dbReference>
<evidence type="ECO:0000313" key="12">
    <source>
        <dbReference type="EMBL" id="TCP35206.1"/>
    </source>
</evidence>
<dbReference type="Pfam" id="PF22042">
    <property type="entry name" value="EF-G_D2"/>
    <property type="match status" value="1"/>
</dbReference>
<comment type="subcellular location">
    <subcellularLocation>
        <location evidence="8">Cytoplasm</location>
    </subcellularLocation>
</comment>
<dbReference type="PROSITE" id="PS01176">
    <property type="entry name" value="IF2"/>
    <property type="match status" value="1"/>
</dbReference>
<evidence type="ECO:0000256" key="4">
    <source>
        <dbReference type="ARBA" id="ARBA00022540"/>
    </source>
</evidence>
<evidence type="ECO:0000256" key="9">
    <source>
        <dbReference type="RuleBase" id="RU000644"/>
    </source>
</evidence>
<dbReference type="SUPFAM" id="SSF52540">
    <property type="entry name" value="P-loop containing nucleoside triphosphate hydrolases"/>
    <property type="match status" value="1"/>
</dbReference>
<keyword evidence="4 8" id="KW-0396">Initiation factor</keyword>
<keyword evidence="6 8" id="KW-0648">Protein biosynthesis</keyword>
<feature type="compositionally biased region" description="Basic and acidic residues" evidence="10">
    <location>
        <begin position="288"/>
        <end position="301"/>
    </location>
</feature>
<dbReference type="Pfam" id="PF11987">
    <property type="entry name" value="IF-2"/>
    <property type="match status" value="1"/>
</dbReference>
<dbReference type="FunCoup" id="A0A4V2SPJ1">
    <property type="interactions" value="608"/>
</dbReference>
<dbReference type="FunFam" id="3.40.50.300:FF:000019">
    <property type="entry name" value="Translation initiation factor IF-2"/>
    <property type="match status" value="1"/>
</dbReference>
<dbReference type="FunFam" id="2.40.30.10:FF:000007">
    <property type="entry name" value="Translation initiation factor IF-2"/>
    <property type="match status" value="1"/>
</dbReference>
<feature type="binding site" evidence="8">
    <location>
        <begin position="493"/>
        <end position="496"/>
    </location>
    <ligand>
        <name>GTP</name>
        <dbReference type="ChEBI" id="CHEBI:37565"/>
    </ligand>
</feature>
<evidence type="ECO:0000256" key="8">
    <source>
        <dbReference type="HAMAP-Rule" id="MF_00100"/>
    </source>
</evidence>
<dbReference type="PROSITE" id="PS51722">
    <property type="entry name" value="G_TR_2"/>
    <property type="match status" value="1"/>
</dbReference>
<proteinExistence type="inferred from homology"/>
<dbReference type="FunFam" id="2.40.30.10:FF:000008">
    <property type="entry name" value="Translation initiation factor IF-2"/>
    <property type="match status" value="1"/>
</dbReference>
<dbReference type="InterPro" id="IPR036925">
    <property type="entry name" value="TIF_IF2_dom3_sf"/>
</dbReference>
<dbReference type="RefSeq" id="WP_132708113.1">
    <property type="nucleotide sequence ID" value="NZ_JACIGF010000004.1"/>
</dbReference>
<dbReference type="CDD" id="cd03692">
    <property type="entry name" value="mtIF2_IVc"/>
    <property type="match status" value="1"/>
</dbReference>
<evidence type="ECO:0000256" key="5">
    <source>
        <dbReference type="ARBA" id="ARBA00022741"/>
    </source>
</evidence>
<comment type="similarity">
    <text evidence="1 8 9">Belongs to the TRAFAC class translation factor GTPase superfamily. Classic translation factor GTPase family. IF-2 subfamily.</text>
</comment>
<evidence type="ECO:0000256" key="3">
    <source>
        <dbReference type="ARBA" id="ARBA00022490"/>
    </source>
</evidence>
<feature type="domain" description="Tr-type G" evidence="11">
    <location>
        <begin position="383"/>
        <end position="553"/>
    </location>
</feature>
<dbReference type="InterPro" id="IPR000795">
    <property type="entry name" value="T_Tr_GTP-bd_dom"/>
</dbReference>
<reference evidence="12 13" key="1">
    <citation type="submission" date="2019-03" db="EMBL/GenBank/DDBJ databases">
        <title>Genomic Encyclopedia of Type Strains, Phase IV (KMG-IV): sequencing the most valuable type-strain genomes for metagenomic binning, comparative biology and taxonomic classification.</title>
        <authorList>
            <person name="Goeker M."/>
        </authorList>
    </citation>
    <scope>NUCLEOTIDE SEQUENCE [LARGE SCALE GENOMIC DNA]</scope>
    <source>
        <strain evidence="12 13">DSM 2132</strain>
    </source>
</reference>
<keyword evidence="3 8" id="KW-0963">Cytoplasm</keyword>
<evidence type="ECO:0000256" key="1">
    <source>
        <dbReference type="ARBA" id="ARBA00007733"/>
    </source>
</evidence>
<comment type="function">
    <text evidence="8 9">One of the essential components for the initiation of protein synthesis. Protects formylmethionyl-tRNA from spontaneous hydrolysis and promotes its binding to the 30S ribosomal subunits. Also involved in the hydrolysis of GTP during the formation of the 70S ribosomal complex.</text>
</comment>
<dbReference type="InParanoid" id="A0A4V2SPJ1"/>
<feature type="compositionally biased region" description="Basic and acidic residues" evidence="10">
    <location>
        <begin position="156"/>
        <end position="207"/>
    </location>
</feature>
<feature type="binding site" evidence="8">
    <location>
        <begin position="392"/>
        <end position="399"/>
    </location>
    <ligand>
        <name>GTP</name>
        <dbReference type="ChEBI" id="CHEBI:37565"/>
    </ligand>
</feature>
<feature type="compositionally biased region" description="Basic and acidic residues" evidence="10">
    <location>
        <begin position="270"/>
        <end position="279"/>
    </location>
</feature>
<evidence type="ECO:0000256" key="2">
    <source>
        <dbReference type="ARBA" id="ARBA00020675"/>
    </source>
</evidence>
<evidence type="ECO:0000256" key="7">
    <source>
        <dbReference type="ARBA" id="ARBA00023134"/>
    </source>
</evidence>
<comment type="caution">
    <text evidence="8">Lacks conserved residue(s) required for the propagation of feature annotation.</text>
</comment>
<dbReference type="AlphaFoldDB" id="A0A4V2SPJ1"/>
<dbReference type="InterPro" id="IPR005225">
    <property type="entry name" value="Small_GTP-bd"/>
</dbReference>
<dbReference type="InterPro" id="IPR044145">
    <property type="entry name" value="IF2_II"/>
</dbReference>
<dbReference type="GO" id="GO:0005829">
    <property type="term" value="C:cytosol"/>
    <property type="evidence" value="ECO:0007669"/>
    <property type="project" value="TreeGrafter"/>
</dbReference>
<evidence type="ECO:0000259" key="11">
    <source>
        <dbReference type="PROSITE" id="PS51722"/>
    </source>
</evidence>
<evidence type="ECO:0000256" key="10">
    <source>
        <dbReference type="SAM" id="MobiDB-lite"/>
    </source>
</evidence>
<dbReference type="HAMAP" id="MF_00100_B">
    <property type="entry name" value="IF_2_B"/>
    <property type="match status" value="1"/>
</dbReference>
<dbReference type="Gene3D" id="3.40.50.10050">
    <property type="entry name" value="Translation initiation factor IF- 2, domain 3"/>
    <property type="match status" value="1"/>
</dbReference>
<dbReference type="OrthoDB" id="9811804at2"/>
<keyword evidence="7 8" id="KW-0342">GTP-binding</keyword>
<dbReference type="Pfam" id="PF08364">
    <property type="entry name" value="IF2_assoc"/>
    <property type="match status" value="1"/>
</dbReference>
<dbReference type="Pfam" id="PF00009">
    <property type="entry name" value="GTP_EFTU"/>
    <property type="match status" value="1"/>
</dbReference>
<dbReference type="InterPro" id="IPR015760">
    <property type="entry name" value="TIF_IF2"/>
</dbReference>
<dbReference type="PANTHER" id="PTHR43381">
    <property type="entry name" value="TRANSLATION INITIATION FACTOR IF-2-RELATED"/>
    <property type="match status" value="1"/>
</dbReference>
<dbReference type="InterPro" id="IPR027417">
    <property type="entry name" value="P-loop_NTPase"/>
</dbReference>
<dbReference type="SUPFAM" id="SSF52156">
    <property type="entry name" value="Initiation factor IF2/eIF5b, domain 3"/>
    <property type="match status" value="1"/>
</dbReference>
<feature type="compositionally biased region" description="Basic and acidic residues" evidence="10">
    <location>
        <begin position="238"/>
        <end position="254"/>
    </location>
</feature>
<dbReference type="Gene3D" id="2.40.30.10">
    <property type="entry name" value="Translation factors"/>
    <property type="match status" value="2"/>
</dbReference>
<dbReference type="GO" id="GO:0003924">
    <property type="term" value="F:GTPase activity"/>
    <property type="evidence" value="ECO:0007669"/>
    <property type="project" value="UniProtKB-UniRule"/>
</dbReference>
<comment type="caution">
    <text evidence="12">The sequence shown here is derived from an EMBL/GenBank/DDBJ whole genome shotgun (WGS) entry which is preliminary data.</text>
</comment>
<dbReference type="CDD" id="cd03702">
    <property type="entry name" value="IF2_mtIF2_II"/>
    <property type="match status" value="1"/>
</dbReference>
<dbReference type="CDD" id="cd01887">
    <property type="entry name" value="IF2_eIF5B"/>
    <property type="match status" value="1"/>
</dbReference>
<dbReference type="InterPro" id="IPR013575">
    <property type="entry name" value="IF2_assoc_dom_bac"/>
</dbReference>
<evidence type="ECO:0000256" key="6">
    <source>
        <dbReference type="ARBA" id="ARBA00022917"/>
    </source>
</evidence>
<dbReference type="NCBIfam" id="TIGR00231">
    <property type="entry name" value="small_GTP"/>
    <property type="match status" value="1"/>
</dbReference>
<dbReference type="InterPro" id="IPR023115">
    <property type="entry name" value="TIF_IF2_dom3"/>
</dbReference>
<gene>
    <name evidence="8" type="primary">infB</name>
    <name evidence="12" type="ORF">EV659_10456</name>
</gene>
<protein>
    <recommendedName>
        <fullName evidence="2 8">Translation initiation factor IF-2</fullName>
    </recommendedName>
</protein>
<dbReference type="Proteomes" id="UP000295399">
    <property type="component" value="Unassembled WGS sequence"/>
</dbReference>
<dbReference type="GO" id="GO:0005525">
    <property type="term" value="F:GTP binding"/>
    <property type="evidence" value="ECO:0007669"/>
    <property type="project" value="UniProtKB-KW"/>
</dbReference>
<feature type="compositionally biased region" description="Basic and acidic residues" evidence="10">
    <location>
        <begin position="115"/>
        <end position="143"/>
    </location>
</feature>
<dbReference type="EMBL" id="SLXO01000004">
    <property type="protein sequence ID" value="TCP35206.1"/>
    <property type="molecule type" value="Genomic_DNA"/>
</dbReference>
<dbReference type="Pfam" id="PF04760">
    <property type="entry name" value="IF2_N"/>
    <property type="match status" value="1"/>
</dbReference>
<evidence type="ECO:0000313" key="13">
    <source>
        <dbReference type="Proteomes" id="UP000295399"/>
    </source>
</evidence>
<dbReference type="FunFam" id="3.40.50.10050:FF:000001">
    <property type="entry name" value="Translation initiation factor IF-2"/>
    <property type="match status" value="1"/>
</dbReference>
<dbReference type="InterPro" id="IPR053905">
    <property type="entry name" value="EF-G-like_DII"/>
</dbReference>
<dbReference type="SUPFAM" id="SSF50447">
    <property type="entry name" value="Translation proteins"/>
    <property type="match status" value="2"/>
</dbReference>
<dbReference type="NCBIfam" id="TIGR00487">
    <property type="entry name" value="IF-2"/>
    <property type="match status" value="1"/>
</dbReference>
<dbReference type="InterPro" id="IPR006847">
    <property type="entry name" value="IF2_N"/>
</dbReference>
<dbReference type="Gene3D" id="3.40.50.300">
    <property type="entry name" value="P-loop containing nucleotide triphosphate hydrolases"/>
    <property type="match status" value="1"/>
</dbReference>
<organism evidence="12 13">
    <name type="scientific">Rhodothalassium salexigens DSM 2132</name>
    <dbReference type="NCBI Taxonomy" id="1188247"/>
    <lineage>
        <taxon>Bacteria</taxon>
        <taxon>Pseudomonadati</taxon>
        <taxon>Pseudomonadota</taxon>
        <taxon>Alphaproteobacteria</taxon>
        <taxon>Rhodothalassiales</taxon>
        <taxon>Rhodothalassiaceae</taxon>
        <taxon>Rhodothalassium</taxon>
    </lineage>
</organism>
<dbReference type="GO" id="GO:0003743">
    <property type="term" value="F:translation initiation factor activity"/>
    <property type="evidence" value="ECO:0007669"/>
    <property type="project" value="UniProtKB-UniRule"/>
</dbReference>
<feature type="region of interest" description="Disordered" evidence="10">
    <location>
        <begin position="1"/>
        <end position="301"/>
    </location>
</feature>
<dbReference type="PANTHER" id="PTHR43381:SF5">
    <property type="entry name" value="TR-TYPE G DOMAIN-CONTAINING PROTEIN"/>
    <property type="match status" value="1"/>
</dbReference>
<accession>A0A4V2SPJ1</accession>
<sequence length="883" mass="95378">MSDEKKLTLSGRGTLGAGKGVETGKVRQSFSHGRSKPVVVERKRKRTLKKGPGAAADADAATNEQAAPQKTGEAKPAPTGGGRGGAQKPRRPQGGGRGGLTQAEIAARTGALRQAQEEAERRKVEEERRRREEEALRKAREAEQAQAEQEEAAAETEARRRAEEAAKQAAEDKARKAREQEERRKAEEAARLEQESEEARKRTERARAAARAAGTPEAESADSAGARKKKGAKGAAAKKAEAAKASKGRGEEKRRSGKLTVTRALADDDERQRSEAAAKRRERRRRQREIAGDGDKAERKSREVVIPEAITVQELAQRMAEKAPAVIKALMGMGVMATINQTLDQDTAQLVVEEFGHKVKRVSEADVEEGLIGDEDDAGDLRSRAPVVTVMGHVDHGKTSLLDALRKTDVVAGEAGGITQHIGAYQVQLGDGNKITFLDTPGHEAFTQMRQRGAGVTDIVVLVVAADDGIMPQTVEAINHAKAAEVPIIVAINKIDKPGADPTRVRNELLQHELVVEAMGGDIQDVEVSALQGTNLDKLEEAILLQSELLELKANPDRNADGVVIEAKLERGRGPVASLLVRRGTLKVGDVFVAGAEWGRVRALVDERGQQLKSAGPAQPVEVLGLQGTPSAGDDFAVVENEARAREIHEYRQEKLRSKRTTAAPASLESMFSAIREKQATEFPIVVKGDVQGSVEAIVSSLEKIGNEDIRARVLHAAVGGITESDVTLAAASEAIILGFNVRANKQARDAAEQNGVAIQYYAVIYDLIDDMRELMAGQLAPEVREETLGLAEVREVFTAGKRGRAAGCLVLDGKMRAGAKCRILRDDVVVYEGDIASLRRFKDDVREVEAGTECGLMFANFMDVKKGDQIECYVQTEHARQL</sequence>
<keyword evidence="13" id="KW-1185">Reference proteome</keyword>
<keyword evidence="5 8" id="KW-0547">Nucleotide-binding</keyword>
<feature type="compositionally biased region" description="Low complexity" evidence="10">
    <location>
        <begin position="209"/>
        <end position="224"/>
    </location>
</feature>